<feature type="domain" description="Cytochrome b5 heme-binding" evidence="13">
    <location>
        <begin position="27"/>
        <end position="86"/>
    </location>
</feature>
<evidence type="ECO:0000256" key="10">
    <source>
        <dbReference type="ARBA" id="ARBA00023136"/>
    </source>
</evidence>
<comment type="caution">
    <text evidence="14">The sequence shown here is derived from an EMBL/GenBank/DDBJ whole genome shotgun (WGS) entry which is preliminary data.</text>
</comment>
<dbReference type="GO" id="GO:0046872">
    <property type="term" value="F:metal ion binding"/>
    <property type="evidence" value="ECO:0007669"/>
    <property type="project" value="UniProtKB-KW"/>
</dbReference>
<keyword evidence="10" id="KW-0472">Membrane</keyword>
<keyword evidence="4" id="KW-0812">Transmembrane</keyword>
<dbReference type="SUPFAM" id="SSF55856">
    <property type="entry name" value="Cytochrome b5-like heme/steroid binding domain"/>
    <property type="match status" value="1"/>
</dbReference>
<protein>
    <submittedName>
        <fullName evidence="14">Cytochrome b5</fullName>
    </submittedName>
</protein>
<dbReference type="GO" id="GO:0005789">
    <property type="term" value="C:endoplasmic reticulum membrane"/>
    <property type="evidence" value="ECO:0007669"/>
    <property type="project" value="UniProtKB-SubCell"/>
</dbReference>
<evidence type="ECO:0000256" key="12">
    <source>
        <dbReference type="ARBA" id="ARBA00038168"/>
    </source>
</evidence>
<keyword evidence="15" id="KW-1185">Reference proteome</keyword>
<evidence type="ECO:0000256" key="1">
    <source>
        <dbReference type="ARBA" id="ARBA00004131"/>
    </source>
</evidence>
<dbReference type="AlphaFoldDB" id="A0AAN6ZCX3"/>
<dbReference type="InterPro" id="IPR050668">
    <property type="entry name" value="Cytochrome_b5"/>
</dbReference>
<dbReference type="PANTHER" id="PTHR19359">
    <property type="entry name" value="CYTOCHROME B5"/>
    <property type="match status" value="1"/>
</dbReference>
<dbReference type="SMART" id="SM01117">
    <property type="entry name" value="Cyt-b5"/>
    <property type="match status" value="1"/>
</dbReference>
<name>A0AAN6ZCX3_9PEZI</name>
<evidence type="ECO:0000256" key="8">
    <source>
        <dbReference type="ARBA" id="ARBA00022982"/>
    </source>
</evidence>
<keyword evidence="3" id="KW-0349">Heme</keyword>
<comment type="similarity">
    <text evidence="12">Belongs to the cytochrome b5 family.</text>
</comment>
<evidence type="ECO:0000256" key="7">
    <source>
        <dbReference type="ARBA" id="ARBA00022848"/>
    </source>
</evidence>
<evidence type="ECO:0000256" key="3">
    <source>
        <dbReference type="ARBA" id="ARBA00022617"/>
    </source>
</evidence>
<evidence type="ECO:0000256" key="9">
    <source>
        <dbReference type="ARBA" id="ARBA00023004"/>
    </source>
</evidence>
<dbReference type="InterPro" id="IPR001199">
    <property type="entry name" value="Cyt_B5-like_heme/steroid-bd"/>
</dbReference>
<reference evidence="14" key="2">
    <citation type="submission" date="2023-05" db="EMBL/GenBank/DDBJ databases">
        <authorList>
            <consortium name="Lawrence Berkeley National Laboratory"/>
            <person name="Steindorff A."/>
            <person name="Hensen N."/>
            <person name="Bonometti L."/>
            <person name="Westerberg I."/>
            <person name="Brannstrom I.O."/>
            <person name="Guillou S."/>
            <person name="Cros-Aarteil S."/>
            <person name="Calhoun S."/>
            <person name="Haridas S."/>
            <person name="Kuo A."/>
            <person name="Mondo S."/>
            <person name="Pangilinan J."/>
            <person name="Riley R."/>
            <person name="Labutti K."/>
            <person name="Andreopoulos B."/>
            <person name="Lipzen A."/>
            <person name="Chen C."/>
            <person name="Yanf M."/>
            <person name="Daum C."/>
            <person name="Ng V."/>
            <person name="Clum A."/>
            <person name="Ohm R."/>
            <person name="Martin F."/>
            <person name="Silar P."/>
            <person name="Natvig D."/>
            <person name="Lalanne C."/>
            <person name="Gautier V."/>
            <person name="Ament-Velasquez S.L."/>
            <person name="Kruys A."/>
            <person name="Hutchinson M.I."/>
            <person name="Powell A.J."/>
            <person name="Barry K."/>
            <person name="Miller A.N."/>
            <person name="Grigoriev I.V."/>
            <person name="Debuchy R."/>
            <person name="Gladieux P."/>
            <person name="Thoren M.H."/>
            <person name="Johannesson H."/>
        </authorList>
    </citation>
    <scope>NUCLEOTIDE SEQUENCE</scope>
    <source>
        <strain evidence="14">CBS 123565</strain>
    </source>
</reference>
<dbReference type="PRINTS" id="PR00363">
    <property type="entry name" value="CYTOCHROMEB5"/>
</dbReference>
<keyword evidence="8" id="KW-0249">Electron transport</keyword>
<accession>A0AAN6ZCX3</accession>
<feature type="non-terminal residue" evidence="14">
    <location>
        <position position="86"/>
    </location>
</feature>
<evidence type="ECO:0000256" key="4">
    <source>
        <dbReference type="ARBA" id="ARBA00022692"/>
    </source>
</evidence>
<evidence type="ECO:0000313" key="15">
    <source>
        <dbReference type="Proteomes" id="UP001304895"/>
    </source>
</evidence>
<dbReference type="Proteomes" id="UP001304895">
    <property type="component" value="Unassembled WGS sequence"/>
</dbReference>
<dbReference type="EMBL" id="MU853408">
    <property type="protein sequence ID" value="KAK4134465.1"/>
    <property type="molecule type" value="Genomic_DNA"/>
</dbReference>
<evidence type="ECO:0000259" key="13">
    <source>
        <dbReference type="PROSITE" id="PS50255"/>
    </source>
</evidence>
<sequence>MKRLLRQLGPYKCGFLRQARATAPQQQRVFTMRELGRHVFPEIGLYCAVDGVVYDLTRYYHSHPGGTELLRQHAGRDATGAFQDAH</sequence>
<dbReference type="Gene3D" id="3.10.120.10">
    <property type="entry name" value="Cytochrome b5-like heme/steroid binding domain"/>
    <property type="match status" value="1"/>
</dbReference>
<evidence type="ECO:0000256" key="2">
    <source>
        <dbReference type="ARBA" id="ARBA00022448"/>
    </source>
</evidence>
<keyword evidence="2" id="KW-0813">Transport</keyword>
<dbReference type="Pfam" id="PF00173">
    <property type="entry name" value="Cyt-b5"/>
    <property type="match status" value="1"/>
</dbReference>
<keyword evidence="7" id="KW-0492">Microsome</keyword>
<keyword evidence="9" id="KW-0408">Iron</keyword>
<dbReference type="PANTHER" id="PTHR19359:SF150">
    <property type="entry name" value="CYTOCHROME B5"/>
    <property type="match status" value="1"/>
</dbReference>
<reference evidence="14" key="1">
    <citation type="journal article" date="2023" name="Mol. Phylogenet. Evol.">
        <title>Genome-scale phylogeny and comparative genomics of the fungal order Sordariales.</title>
        <authorList>
            <person name="Hensen N."/>
            <person name="Bonometti L."/>
            <person name="Westerberg I."/>
            <person name="Brannstrom I.O."/>
            <person name="Guillou S."/>
            <person name="Cros-Aarteil S."/>
            <person name="Calhoun S."/>
            <person name="Haridas S."/>
            <person name="Kuo A."/>
            <person name="Mondo S."/>
            <person name="Pangilinan J."/>
            <person name="Riley R."/>
            <person name="LaButti K."/>
            <person name="Andreopoulos B."/>
            <person name="Lipzen A."/>
            <person name="Chen C."/>
            <person name="Yan M."/>
            <person name="Daum C."/>
            <person name="Ng V."/>
            <person name="Clum A."/>
            <person name="Steindorff A."/>
            <person name="Ohm R.A."/>
            <person name="Martin F."/>
            <person name="Silar P."/>
            <person name="Natvig D.O."/>
            <person name="Lalanne C."/>
            <person name="Gautier V."/>
            <person name="Ament-Velasquez S.L."/>
            <person name="Kruys A."/>
            <person name="Hutchinson M.I."/>
            <person name="Powell A.J."/>
            <person name="Barry K."/>
            <person name="Miller A.N."/>
            <person name="Grigoriev I.V."/>
            <person name="Debuchy R."/>
            <person name="Gladieux P."/>
            <person name="Hiltunen Thoren M."/>
            <person name="Johannesson H."/>
        </authorList>
    </citation>
    <scope>NUCLEOTIDE SEQUENCE</scope>
    <source>
        <strain evidence="14">CBS 123565</strain>
    </source>
</reference>
<evidence type="ECO:0000256" key="11">
    <source>
        <dbReference type="ARBA" id="ARBA00037877"/>
    </source>
</evidence>
<evidence type="ECO:0000256" key="5">
    <source>
        <dbReference type="ARBA" id="ARBA00022723"/>
    </source>
</evidence>
<dbReference type="GO" id="GO:0020037">
    <property type="term" value="F:heme binding"/>
    <property type="evidence" value="ECO:0007669"/>
    <property type="project" value="TreeGrafter"/>
</dbReference>
<gene>
    <name evidence="14" type="ORF">BT67DRAFT_379304</name>
</gene>
<keyword evidence="6" id="KW-0256">Endoplasmic reticulum</keyword>
<proteinExistence type="inferred from homology"/>
<evidence type="ECO:0000256" key="6">
    <source>
        <dbReference type="ARBA" id="ARBA00022824"/>
    </source>
</evidence>
<dbReference type="PROSITE" id="PS50255">
    <property type="entry name" value="CYTOCHROME_B5_2"/>
    <property type="match status" value="1"/>
</dbReference>
<evidence type="ECO:0000313" key="14">
    <source>
        <dbReference type="EMBL" id="KAK4134465.1"/>
    </source>
</evidence>
<dbReference type="InterPro" id="IPR036400">
    <property type="entry name" value="Cyt_B5-like_heme/steroid_sf"/>
</dbReference>
<comment type="subcellular location">
    <subcellularLocation>
        <location evidence="1">Endoplasmic reticulum membrane</location>
        <topology evidence="1">Single-pass membrane protein</topology>
        <orientation evidence="1">Cytoplasmic side</orientation>
    </subcellularLocation>
    <subcellularLocation>
        <location evidence="11">Microsome membrane</location>
        <topology evidence="11">Single-pass membrane protein</topology>
        <orientation evidence="11">Cytoplasmic side</orientation>
    </subcellularLocation>
</comment>
<keyword evidence="5" id="KW-0479">Metal-binding</keyword>
<organism evidence="14 15">
    <name type="scientific">Trichocladium antarcticum</name>
    <dbReference type="NCBI Taxonomy" id="1450529"/>
    <lineage>
        <taxon>Eukaryota</taxon>
        <taxon>Fungi</taxon>
        <taxon>Dikarya</taxon>
        <taxon>Ascomycota</taxon>
        <taxon>Pezizomycotina</taxon>
        <taxon>Sordariomycetes</taxon>
        <taxon>Sordariomycetidae</taxon>
        <taxon>Sordariales</taxon>
        <taxon>Chaetomiaceae</taxon>
        <taxon>Trichocladium</taxon>
    </lineage>
</organism>